<name>A0A9D1DBM1_9FIRM</name>
<accession>A0A9D1DBM1</accession>
<dbReference type="GO" id="GO:0000160">
    <property type="term" value="P:phosphorelay signal transduction system"/>
    <property type="evidence" value="ECO:0007669"/>
    <property type="project" value="InterPro"/>
</dbReference>
<dbReference type="SUPFAM" id="SSF52172">
    <property type="entry name" value="CheY-like"/>
    <property type="match status" value="1"/>
</dbReference>
<evidence type="ECO:0000256" key="3">
    <source>
        <dbReference type="PROSITE-ProRule" id="PRU00169"/>
    </source>
</evidence>
<keyword evidence="3" id="KW-0597">Phosphoprotein</keyword>
<sequence>MYNVAIIGASEKDLNWLRDKIFCYGKEKNIDFCVTRYKSGKDFLTAYDYSVDMIFLDVKLPDLNGMEVAQKLRFVDYRVPVVLMDDSDEYVIEGYSVNATDFIIFPADKECFKGAMSRLVSKADEVNRSMPNRLRKILIY</sequence>
<dbReference type="Gene3D" id="3.40.50.2300">
    <property type="match status" value="1"/>
</dbReference>
<dbReference type="InterPro" id="IPR011006">
    <property type="entry name" value="CheY-like_superfamily"/>
</dbReference>
<dbReference type="EMBL" id="DVHB01000114">
    <property type="protein sequence ID" value="HIR40036.1"/>
    <property type="molecule type" value="Genomic_DNA"/>
</dbReference>
<feature type="modified residue" description="4-aspartylphosphate" evidence="3">
    <location>
        <position position="57"/>
    </location>
</feature>
<evidence type="ECO:0000313" key="5">
    <source>
        <dbReference type="EMBL" id="HIR40036.1"/>
    </source>
</evidence>
<comment type="function">
    <text evidence="2">May play the central regulatory role in sporulation. It may be an element of the effector pathway responsible for the activation of sporulation genes in response to nutritional stress. Spo0A may act in concert with spo0H (a sigma factor) to control the expression of some genes that are critical to the sporulation process.</text>
</comment>
<proteinExistence type="predicted"/>
<gene>
    <name evidence="5" type="ORF">IAB90_06625</name>
</gene>
<evidence type="ECO:0000259" key="4">
    <source>
        <dbReference type="PROSITE" id="PS50110"/>
    </source>
</evidence>
<dbReference type="InterPro" id="IPR001789">
    <property type="entry name" value="Sig_transdc_resp-reg_receiver"/>
</dbReference>
<dbReference type="PROSITE" id="PS50110">
    <property type="entry name" value="RESPONSE_REGULATORY"/>
    <property type="match status" value="1"/>
</dbReference>
<organism evidence="5 6">
    <name type="scientific">Candidatus Coproplasma stercoripullorum</name>
    <dbReference type="NCBI Taxonomy" id="2840751"/>
    <lineage>
        <taxon>Bacteria</taxon>
        <taxon>Bacillati</taxon>
        <taxon>Bacillota</taxon>
        <taxon>Clostridia</taxon>
        <taxon>Eubacteriales</taxon>
        <taxon>Candidatus Coproplasma</taxon>
    </lineage>
</organism>
<dbReference type="AlphaFoldDB" id="A0A9D1DBM1"/>
<protein>
    <recommendedName>
        <fullName evidence="1">Stage 0 sporulation protein A homolog</fullName>
    </recommendedName>
</protein>
<dbReference type="SMART" id="SM00448">
    <property type="entry name" value="REC"/>
    <property type="match status" value="1"/>
</dbReference>
<evidence type="ECO:0000313" key="6">
    <source>
        <dbReference type="Proteomes" id="UP000824179"/>
    </source>
</evidence>
<feature type="domain" description="Response regulatory" evidence="4">
    <location>
        <begin position="3"/>
        <end position="120"/>
    </location>
</feature>
<dbReference type="Proteomes" id="UP000824179">
    <property type="component" value="Unassembled WGS sequence"/>
</dbReference>
<evidence type="ECO:0000256" key="2">
    <source>
        <dbReference type="ARBA" id="ARBA00024867"/>
    </source>
</evidence>
<dbReference type="Pfam" id="PF00072">
    <property type="entry name" value="Response_reg"/>
    <property type="match status" value="1"/>
</dbReference>
<evidence type="ECO:0000256" key="1">
    <source>
        <dbReference type="ARBA" id="ARBA00018672"/>
    </source>
</evidence>
<reference evidence="5" key="1">
    <citation type="submission" date="2020-10" db="EMBL/GenBank/DDBJ databases">
        <authorList>
            <person name="Gilroy R."/>
        </authorList>
    </citation>
    <scope>NUCLEOTIDE SEQUENCE</scope>
    <source>
        <strain evidence="5">ChiW25-3613</strain>
    </source>
</reference>
<reference evidence="5" key="2">
    <citation type="journal article" date="2021" name="PeerJ">
        <title>Extensive microbial diversity within the chicken gut microbiome revealed by metagenomics and culture.</title>
        <authorList>
            <person name="Gilroy R."/>
            <person name="Ravi A."/>
            <person name="Getino M."/>
            <person name="Pursley I."/>
            <person name="Horton D.L."/>
            <person name="Alikhan N.F."/>
            <person name="Baker D."/>
            <person name="Gharbi K."/>
            <person name="Hall N."/>
            <person name="Watson M."/>
            <person name="Adriaenssens E.M."/>
            <person name="Foster-Nyarko E."/>
            <person name="Jarju S."/>
            <person name="Secka A."/>
            <person name="Antonio M."/>
            <person name="Oren A."/>
            <person name="Chaudhuri R.R."/>
            <person name="La Ragione R."/>
            <person name="Hildebrand F."/>
            <person name="Pallen M.J."/>
        </authorList>
    </citation>
    <scope>NUCLEOTIDE SEQUENCE</scope>
    <source>
        <strain evidence="5">ChiW25-3613</strain>
    </source>
</reference>
<comment type="caution">
    <text evidence="5">The sequence shown here is derived from an EMBL/GenBank/DDBJ whole genome shotgun (WGS) entry which is preliminary data.</text>
</comment>